<keyword evidence="3" id="KW-1185">Reference proteome</keyword>
<accession>A0ABP3EWW7</accession>
<organism evidence="2 3">
    <name type="scientific">Streptomyces polychromogenes</name>
    <dbReference type="NCBI Taxonomy" id="67342"/>
    <lineage>
        <taxon>Bacteria</taxon>
        <taxon>Bacillati</taxon>
        <taxon>Actinomycetota</taxon>
        <taxon>Actinomycetes</taxon>
        <taxon>Kitasatosporales</taxon>
        <taxon>Streptomycetaceae</taxon>
        <taxon>Streptomyces</taxon>
    </lineage>
</organism>
<name>A0ABP3EWW7_9ACTN</name>
<dbReference type="Proteomes" id="UP001501867">
    <property type="component" value="Unassembled WGS sequence"/>
</dbReference>
<evidence type="ECO:0008006" key="4">
    <source>
        <dbReference type="Google" id="ProtNLM"/>
    </source>
</evidence>
<evidence type="ECO:0000313" key="2">
    <source>
        <dbReference type="EMBL" id="GAA0278534.1"/>
    </source>
</evidence>
<reference evidence="3" key="1">
    <citation type="journal article" date="2019" name="Int. J. Syst. Evol. Microbiol.">
        <title>The Global Catalogue of Microorganisms (GCM) 10K type strain sequencing project: providing services to taxonomists for standard genome sequencing and annotation.</title>
        <authorList>
            <consortium name="The Broad Institute Genomics Platform"/>
            <consortium name="The Broad Institute Genome Sequencing Center for Infectious Disease"/>
            <person name="Wu L."/>
            <person name="Ma J."/>
        </authorList>
    </citation>
    <scope>NUCLEOTIDE SEQUENCE [LARGE SCALE GENOMIC DNA]</scope>
    <source>
        <strain evidence="3">JCM 4505</strain>
    </source>
</reference>
<dbReference type="RefSeq" id="WP_344154420.1">
    <property type="nucleotide sequence ID" value="NZ_BAAABV010000010.1"/>
</dbReference>
<protein>
    <recommendedName>
        <fullName evidence="4">XRE family transcriptional regulator</fullName>
    </recommendedName>
</protein>
<gene>
    <name evidence="2" type="ORF">GCM10010302_15280</name>
</gene>
<comment type="caution">
    <text evidence="2">The sequence shown here is derived from an EMBL/GenBank/DDBJ whole genome shotgun (WGS) entry which is preliminary data.</text>
</comment>
<proteinExistence type="predicted"/>
<evidence type="ECO:0000313" key="3">
    <source>
        <dbReference type="Proteomes" id="UP001501867"/>
    </source>
</evidence>
<dbReference type="EMBL" id="BAAABV010000010">
    <property type="protein sequence ID" value="GAA0278534.1"/>
    <property type="molecule type" value="Genomic_DNA"/>
</dbReference>
<feature type="region of interest" description="Disordered" evidence="1">
    <location>
        <begin position="1"/>
        <end position="25"/>
    </location>
</feature>
<evidence type="ECO:0000256" key="1">
    <source>
        <dbReference type="SAM" id="MobiDB-lite"/>
    </source>
</evidence>
<sequence length="331" mass="35841">MRPTGDTPGTTDRTGTANTAGTAGTTDTAELGRLLRGGPFHLALRAALAARGLPLHRVQHRLAARGIKLGVTSLSYWQQGARRPRHRESLRAVSALEEILELPRGSLLRLLADPAPAAGPPRPAARPYRALMSVGASVERLLAGLELPADGGLHSVGHHERVRIGPDGELRTRESQQIVRAHRDGVDRYLAVHHGDPGCDPARVRVTAYENCRTGRVRCHPEAGVVVAELLFDARLRRGDTYVFGYGVEDGTGARSAEYVRGFSYAGGQYMLQVRFDEAALPVRCHRFARTSAAAPRTSLSDLTPSGRHRAVHLVEQSVRPGILGIAWDWG</sequence>